<dbReference type="InterPro" id="IPR025245">
    <property type="entry name" value="DUF4197"/>
</dbReference>
<organism evidence="1 2">
    <name type="scientific">Zhongshania marina</name>
    <dbReference type="NCBI Taxonomy" id="2304603"/>
    <lineage>
        <taxon>Bacteria</taxon>
        <taxon>Pseudomonadati</taxon>
        <taxon>Pseudomonadota</taxon>
        <taxon>Gammaproteobacteria</taxon>
        <taxon>Cellvibrionales</taxon>
        <taxon>Spongiibacteraceae</taxon>
        <taxon>Zhongshania</taxon>
    </lineage>
</organism>
<gene>
    <name evidence="1" type="ORF">D0911_13225</name>
</gene>
<keyword evidence="2" id="KW-1185">Reference proteome</keyword>
<protein>
    <submittedName>
        <fullName evidence="1">DUF4197 domain-containing protein</fullName>
    </submittedName>
</protein>
<evidence type="ECO:0000313" key="2">
    <source>
        <dbReference type="Proteomes" id="UP000274695"/>
    </source>
</evidence>
<reference evidence="1 2" key="1">
    <citation type="submission" date="2018-10" db="EMBL/GenBank/DDBJ databases">
        <title>Draft genome sequence of Zhongshania sp. DSW25-10.</title>
        <authorList>
            <person name="Oh J."/>
        </authorList>
    </citation>
    <scope>NUCLEOTIDE SEQUENCE [LARGE SCALE GENOMIC DNA]</scope>
    <source>
        <strain evidence="1 2">DSW25-10</strain>
    </source>
</reference>
<comment type="caution">
    <text evidence="1">The sequence shown here is derived from an EMBL/GenBank/DDBJ whole genome shotgun (WGS) entry which is preliminary data.</text>
</comment>
<sequence>MVNDMSLAAQAKFQQILANKFAQKLAAGIDLVVEQLTVEGGFLDDPLVRILLPPPVGLVIDVARDFNDNPQAALLETLMNRAAENAIPVAGPILKTVLANMNADTLQTLVNSPRSAATDVLIAEGGEEVQQALLPLVTQSLTENGAIKIYSDLMQVYSNVDAVENAAANSNEQAAVESVSQDALGEYVVKQAVGGLFKKVAAKELAVRESLDDMVNIVPL</sequence>
<evidence type="ECO:0000313" key="1">
    <source>
        <dbReference type="EMBL" id="RNL60955.1"/>
    </source>
</evidence>
<dbReference type="Pfam" id="PF13852">
    <property type="entry name" value="DUF4197"/>
    <property type="match status" value="1"/>
</dbReference>
<dbReference type="EMBL" id="RHGB01000014">
    <property type="protein sequence ID" value="RNL60955.1"/>
    <property type="molecule type" value="Genomic_DNA"/>
</dbReference>
<accession>A0ABX9W0J8</accession>
<proteinExistence type="predicted"/>
<dbReference type="Proteomes" id="UP000274695">
    <property type="component" value="Unassembled WGS sequence"/>
</dbReference>
<name>A0ABX9W0J8_9GAMM</name>